<dbReference type="InterPro" id="IPR002229">
    <property type="entry name" value="RhesusRHD"/>
</dbReference>
<feature type="transmembrane region" description="Helical" evidence="6">
    <location>
        <begin position="33"/>
        <end position="52"/>
    </location>
</feature>
<evidence type="ECO:0000256" key="3">
    <source>
        <dbReference type="ARBA" id="ARBA00022692"/>
    </source>
</evidence>
<feature type="transmembrane region" description="Helical" evidence="6">
    <location>
        <begin position="236"/>
        <end position="255"/>
    </location>
</feature>
<feature type="transmembrane region" description="Helical" evidence="6">
    <location>
        <begin position="432"/>
        <end position="457"/>
    </location>
</feature>
<feature type="transmembrane region" description="Helical" evidence="6">
    <location>
        <begin position="149"/>
        <end position="168"/>
    </location>
</feature>
<dbReference type="PRINTS" id="PR00342">
    <property type="entry name" value="RHESUSRHD"/>
</dbReference>
<dbReference type="InterPro" id="IPR024041">
    <property type="entry name" value="NH4_transpt_AmtB-like_dom"/>
</dbReference>
<dbReference type="Gene3D" id="1.10.3430.10">
    <property type="entry name" value="Ammonium transporter AmtB like domains"/>
    <property type="match status" value="1"/>
</dbReference>
<dbReference type="STRING" id="282301.A0A267G1R0"/>
<dbReference type="PANTHER" id="PTHR11730">
    <property type="entry name" value="AMMONIUM TRANSPORTER"/>
    <property type="match status" value="1"/>
</dbReference>
<dbReference type="GO" id="GO:0005886">
    <property type="term" value="C:plasma membrane"/>
    <property type="evidence" value="ECO:0007669"/>
    <property type="project" value="InterPro"/>
</dbReference>
<feature type="transmembrane region" description="Helical" evidence="6">
    <location>
        <begin position="328"/>
        <end position="345"/>
    </location>
</feature>
<evidence type="ECO:0000256" key="2">
    <source>
        <dbReference type="ARBA" id="ARBA00011036"/>
    </source>
</evidence>
<dbReference type="OrthoDB" id="534912at2759"/>
<dbReference type="Proteomes" id="UP000215902">
    <property type="component" value="Unassembled WGS sequence"/>
</dbReference>
<feature type="transmembrane region" description="Helical" evidence="6">
    <location>
        <begin position="366"/>
        <end position="384"/>
    </location>
</feature>
<dbReference type="Pfam" id="PF00909">
    <property type="entry name" value="Ammonium_transp"/>
    <property type="match status" value="1"/>
</dbReference>
<gene>
    <name evidence="8" type="ORF">BOX15_Mlig015994g3</name>
</gene>
<feature type="transmembrane region" description="Helical" evidence="6">
    <location>
        <begin position="175"/>
        <end position="197"/>
    </location>
</feature>
<dbReference type="PANTHER" id="PTHR11730:SF60">
    <property type="entry name" value="RH50, ISOFORM D"/>
    <property type="match status" value="1"/>
</dbReference>
<evidence type="ECO:0000256" key="6">
    <source>
        <dbReference type="SAM" id="Phobius"/>
    </source>
</evidence>
<evidence type="ECO:0000256" key="5">
    <source>
        <dbReference type="ARBA" id="ARBA00023136"/>
    </source>
</evidence>
<dbReference type="FunFam" id="1.10.3430.10:FF:000012">
    <property type="entry name" value="Rh type C glycoprotein"/>
    <property type="match status" value="1"/>
</dbReference>
<evidence type="ECO:0000256" key="4">
    <source>
        <dbReference type="ARBA" id="ARBA00022989"/>
    </source>
</evidence>
<evidence type="ECO:0000259" key="7">
    <source>
        <dbReference type="Pfam" id="PF00909"/>
    </source>
</evidence>
<evidence type="ECO:0000313" key="8">
    <source>
        <dbReference type="EMBL" id="PAA79384.1"/>
    </source>
</evidence>
<feature type="non-terminal residue" evidence="8">
    <location>
        <position position="1"/>
    </location>
</feature>
<evidence type="ECO:0000256" key="1">
    <source>
        <dbReference type="ARBA" id="ARBA00004141"/>
    </source>
</evidence>
<dbReference type="GO" id="GO:0097272">
    <property type="term" value="P:ammonium homeostasis"/>
    <property type="evidence" value="ECO:0007669"/>
    <property type="project" value="TreeGrafter"/>
</dbReference>
<name>A0A267G1R0_9PLAT</name>
<comment type="caution">
    <text evidence="8">The sequence shown here is derived from an EMBL/GenBank/DDBJ whole genome shotgun (WGS) entry which is preliminary data.</text>
</comment>
<comment type="subcellular location">
    <subcellularLocation>
        <location evidence="1">Membrane</location>
        <topology evidence="1">Multi-pass membrane protein</topology>
    </subcellularLocation>
</comment>
<keyword evidence="5 6" id="KW-0472">Membrane</keyword>
<feature type="domain" description="Ammonium transporter AmtB-like" evidence="7">
    <location>
        <begin position="77"/>
        <end position="461"/>
    </location>
</feature>
<proteinExistence type="inferred from homology"/>
<accession>A0A267G1R0</accession>
<sequence>SLLPVQFCKPAFAFLPQSPGSAAATMEFGNAKFGAVALALQALFVALFAAFAKYDEQADAGLWGNATGRLRPAEVGTENSLGPNYPMFQDVHVMIFAGFGFLMTFLKWYGFCSVGLNMLISALVIQWGMLVNGFFHLKDAKFSIDIQGLLAADFACAAVLISFGAMLGRLSPLQCLVLSLVEIPIFVANEYVGLYIFKAADMGGSMFVHVFGAYFGIAASKALTAPGDGKNSNDHSGYSSDLFAMIGTIFLWLYWPSFNAGLASGDDKHRAVINTYLSLAACTVVAYAASALFEKGKFEMSHIQNATLAGGVAVGTVADMMIRPYGALIIGCLAGLLSVFGYAVIAKKLRAANILDTCGVNNLHGMPGLLAGLLGIIYSASASLDDYGNGLYQIFPARAPVTANGSAFEYVVKDGTLSVEGGGAGRSAGSQAAFQAAALGLTLLCAVLGGLLTGFILRLPILDPVRMENFFQDDRFWHVPSNYDARPFGGEGSVPLNDKEAEEPV</sequence>
<feature type="transmembrane region" description="Helical" evidence="6">
    <location>
        <begin position="116"/>
        <end position="137"/>
    </location>
</feature>
<keyword evidence="4 6" id="KW-1133">Transmembrane helix</keyword>
<feature type="transmembrane region" description="Helical" evidence="6">
    <location>
        <begin position="275"/>
        <end position="293"/>
    </location>
</feature>
<comment type="similarity">
    <text evidence="2">Belongs to the ammonium transporter (TC 2.A.49) family. Rh subfamily.</text>
</comment>
<keyword evidence="9" id="KW-1185">Reference proteome</keyword>
<dbReference type="InterPro" id="IPR029020">
    <property type="entry name" value="Ammonium/urea_transptr"/>
</dbReference>
<protein>
    <recommendedName>
        <fullName evidence="7">Ammonium transporter AmtB-like domain-containing protein</fullName>
    </recommendedName>
</protein>
<evidence type="ECO:0000313" key="9">
    <source>
        <dbReference type="Proteomes" id="UP000215902"/>
    </source>
</evidence>
<feature type="transmembrane region" description="Helical" evidence="6">
    <location>
        <begin position="91"/>
        <end position="109"/>
    </location>
</feature>
<organism evidence="8 9">
    <name type="scientific">Macrostomum lignano</name>
    <dbReference type="NCBI Taxonomy" id="282301"/>
    <lineage>
        <taxon>Eukaryota</taxon>
        <taxon>Metazoa</taxon>
        <taxon>Spiralia</taxon>
        <taxon>Lophotrochozoa</taxon>
        <taxon>Platyhelminthes</taxon>
        <taxon>Rhabditophora</taxon>
        <taxon>Macrostomorpha</taxon>
        <taxon>Macrostomida</taxon>
        <taxon>Macrostomidae</taxon>
        <taxon>Macrostomum</taxon>
    </lineage>
</organism>
<dbReference type="SUPFAM" id="SSF111352">
    <property type="entry name" value="Ammonium transporter"/>
    <property type="match status" value="1"/>
</dbReference>
<dbReference type="AlphaFoldDB" id="A0A267G1R0"/>
<dbReference type="EMBL" id="NIVC01000637">
    <property type="protein sequence ID" value="PAA79384.1"/>
    <property type="molecule type" value="Genomic_DNA"/>
</dbReference>
<keyword evidence="3 6" id="KW-0812">Transmembrane</keyword>
<reference evidence="8 9" key="1">
    <citation type="submission" date="2017-06" db="EMBL/GenBank/DDBJ databases">
        <title>A platform for efficient transgenesis in Macrostomum lignano, a flatworm model organism for stem cell research.</title>
        <authorList>
            <person name="Berezikov E."/>
        </authorList>
    </citation>
    <scope>NUCLEOTIDE SEQUENCE [LARGE SCALE GENOMIC DNA]</scope>
    <source>
        <strain evidence="8">DV1</strain>
        <tissue evidence="8">Whole organism</tissue>
    </source>
</reference>
<dbReference type="GO" id="GO:0008519">
    <property type="term" value="F:ammonium channel activity"/>
    <property type="evidence" value="ECO:0007669"/>
    <property type="project" value="InterPro"/>
</dbReference>